<feature type="chain" id="PRO_5026214799" description="Ectonucleotide pyrophosphatase/phosphodiesterase 7" evidence="1">
    <location>
        <begin position="20"/>
        <end position="425"/>
    </location>
</feature>
<dbReference type="Gene3D" id="3.40.720.10">
    <property type="entry name" value="Alkaline Phosphatase, subunit A"/>
    <property type="match status" value="1"/>
</dbReference>
<dbReference type="PANTHER" id="PTHR10151">
    <property type="entry name" value="ECTONUCLEOTIDE PYROPHOSPHATASE/PHOSPHODIESTERASE"/>
    <property type="match status" value="1"/>
</dbReference>
<name>A0A6I8MYU7_ORNAN</name>
<dbReference type="GeneTree" id="ENSGT00940000163876"/>
<evidence type="ECO:0000256" key="1">
    <source>
        <dbReference type="SAM" id="SignalP"/>
    </source>
</evidence>
<dbReference type="CDD" id="cd16018">
    <property type="entry name" value="Enpp"/>
    <property type="match status" value="1"/>
</dbReference>
<dbReference type="InterPro" id="IPR002591">
    <property type="entry name" value="Phosphodiest/P_Trfase"/>
</dbReference>
<dbReference type="Proteomes" id="UP000002279">
    <property type="component" value="Chromosome 2"/>
</dbReference>
<dbReference type="Pfam" id="PF01663">
    <property type="entry name" value="Phosphodiest"/>
    <property type="match status" value="1"/>
</dbReference>
<dbReference type="SUPFAM" id="SSF53649">
    <property type="entry name" value="Alkaline phosphatase-like"/>
    <property type="match status" value="1"/>
</dbReference>
<dbReference type="AlphaFoldDB" id="A0A6I8MYU7"/>
<accession>A0A6I8MYU7</accession>
<dbReference type="Ensembl" id="ENSOANT00000068588.1">
    <property type="protein sequence ID" value="ENSOANP00000033933.1"/>
    <property type="gene ID" value="ENSOANG00000042776.1"/>
</dbReference>
<organism evidence="2 3">
    <name type="scientific">Ornithorhynchus anatinus</name>
    <name type="common">Duckbill platypus</name>
    <dbReference type="NCBI Taxonomy" id="9258"/>
    <lineage>
        <taxon>Eukaryota</taxon>
        <taxon>Metazoa</taxon>
        <taxon>Chordata</taxon>
        <taxon>Craniata</taxon>
        <taxon>Vertebrata</taxon>
        <taxon>Euteleostomi</taxon>
        <taxon>Mammalia</taxon>
        <taxon>Monotremata</taxon>
        <taxon>Ornithorhynchidae</taxon>
        <taxon>Ornithorhynchus</taxon>
    </lineage>
</organism>
<evidence type="ECO:0008006" key="4">
    <source>
        <dbReference type="Google" id="ProtNLM"/>
    </source>
</evidence>
<dbReference type="Gene3D" id="3.30.1360.180">
    <property type="match status" value="1"/>
</dbReference>
<dbReference type="GO" id="GO:0008081">
    <property type="term" value="F:phosphoric diester hydrolase activity"/>
    <property type="evidence" value="ECO:0000318"/>
    <property type="project" value="GO_Central"/>
</dbReference>
<proteinExistence type="predicted"/>
<protein>
    <recommendedName>
        <fullName evidence="4">Ectonucleotide pyrophosphatase/phosphodiesterase 7</fullName>
    </recommendedName>
</protein>
<reference evidence="2" key="2">
    <citation type="submission" date="2025-08" db="UniProtKB">
        <authorList>
            <consortium name="Ensembl"/>
        </authorList>
    </citation>
    <scope>IDENTIFICATION</scope>
    <source>
        <strain evidence="2">Glennie</strain>
    </source>
</reference>
<reference evidence="2 3" key="1">
    <citation type="journal article" date="2008" name="Nature">
        <title>Genome analysis of the platypus reveals unique signatures of evolution.</title>
        <authorList>
            <person name="Warren W.C."/>
            <person name="Hillier L.W."/>
            <person name="Marshall Graves J.A."/>
            <person name="Birney E."/>
            <person name="Ponting C.P."/>
            <person name="Grutzner F."/>
            <person name="Belov K."/>
            <person name="Miller W."/>
            <person name="Clarke L."/>
            <person name="Chinwalla A.T."/>
            <person name="Yang S.P."/>
            <person name="Heger A."/>
            <person name="Locke D.P."/>
            <person name="Miethke P."/>
            <person name="Waters P.D."/>
            <person name="Veyrunes F."/>
            <person name="Fulton L."/>
            <person name="Fulton B."/>
            <person name="Graves T."/>
            <person name="Wallis J."/>
            <person name="Puente X.S."/>
            <person name="Lopez-Otin C."/>
            <person name="Ordonez G.R."/>
            <person name="Eichler E.E."/>
            <person name="Chen L."/>
            <person name="Cheng Z."/>
            <person name="Deakin J.E."/>
            <person name="Alsop A."/>
            <person name="Thompson K."/>
            <person name="Kirby P."/>
            <person name="Papenfuss A.T."/>
            <person name="Wakefield M.J."/>
            <person name="Olender T."/>
            <person name="Lancet D."/>
            <person name="Huttley G.A."/>
            <person name="Smit A.F."/>
            <person name="Pask A."/>
            <person name="Temple-Smith P."/>
            <person name="Batzer M.A."/>
            <person name="Walker J.A."/>
            <person name="Konkel M.K."/>
            <person name="Harris R.S."/>
            <person name="Whittington C.M."/>
            <person name="Wong E.S."/>
            <person name="Gemmell N.J."/>
            <person name="Buschiazzo E."/>
            <person name="Vargas Jentzsch I.M."/>
            <person name="Merkel A."/>
            <person name="Schmitz J."/>
            <person name="Zemann A."/>
            <person name="Churakov G."/>
            <person name="Kriegs J.O."/>
            <person name="Brosius J."/>
            <person name="Murchison E.P."/>
            <person name="Sachidanandam R."/>
            <person name="Smith C."/>
            <person name="Hannon G.J."/>
            <person name="Tsend-Ayush E."/>
            <person name="McMillan D."/>
            <person name="Attenborough R."/>
            <person name="Rens W."/>
            <person name="Ferguson-Smith M."/>
            <person name="Lefevre C.M."/>
            <person name="Sharp J.A."/>
            <person name="Nicholas K.R."/>
            <person name="Ray D.A."/>
            <person name="Kube M."/>
            <person name="Reinhardt R."/>
            <person name="Pringle T.H."/>
            <person name="Taylor J."/>
            <person name="Jones R.C."/>
            <person name="Nixon B."/>
            <person name="Dacheux J.L."/>
            <person name="Niwa H."/>
            <person name="Sekita Y."/>
            <person name="Huang X."/>
            <person name="Stark A."/>
            <person name="Kheradpour P."/>
            <person name="Kellis M."/>
            <person name="Flicek P."/>
            <person name="Chen Y."/>
            <person name="Webber C."/>
            <person name="Hardison R."/>
            <person name="Nelson J."/>
            <person name="Hallsworth-Pepin K."/>
            <person name="Delehaunty K."/>
            <person name="Markovic C."/>
            <person name="Minx P."/>
            <person name="Feng Y."/>
            <person name="Kremitzki C."/>
            <person name="Mitreva M."/>
            <person name="Glasscock J."/>
            <person name="Wylie T."/>
            <person name="Wohldmann P."/>
            <person name="Thiru P."/>
            <person name="Nhan M.N."/>
            <person name="Pohl C.S."/>
            <person name="Smith S.M."/>
            <person name="Hou S."/>
            <person name="Nefedov M."/>
            <person name="de Jong P.J."/>
            <person name="Renfree M.B."/>
            <person name="Mardis E.R."/>
            <person name="Wilson R.K."/>
        </authorList>
    </citation>
    <scope>NUCLEOTIDE SEQUENCE [LARGE SCALE GENOMIC DNA]</scope>
    <source>
        <strain evidence="2 3">Glennie</strain>
    </source>
</reference>
<dbReference type="PANTHER" id="PTHR10151:SF65">
    <property type="entry name" value="ECTONUCLEOTIDE PYROPHOSPHATASE_PHOSPHODIESTERASE FAMILY MEMBER 7-LIKE PRECURSOR"/>
    <property type="match status" value="1"/>
</dbReference>
<reference evidence="2" key="3">
    <citation type="submission" date="2025-09" db="UniProtKB">
        <authorList>
            <consortium name="Ensembl"/>
        </authorList>
    </citation>
    <scope>IDENTIFICATION</scope>
    <source>
        <strain evidence="2">Glennie</strain>
    </source>
</reference>
<sequence>MKALSSLSFFLLLLGLTSSSPITRNKKNFNKLLMVSFDGFRWDYDQDVNTPNMDQLVKEGVKAKYITPPFVTMTSPSHFTTISGRWIEDHGVIHNMMFNTETLKKFSHKVTQNKTEWWDNGVLPLWITAQKQGRKTASFHYPGGGANYSGQAVQRSLVESLTHPDSNETEWRENIDIVMNWFTKEEFDFVTLYYGEPDNVGHLAGPETEKRRLIIQQIDRTIGYLVEAIEKAGLKDRLNVIITSDHGMTTIKKQPEANEIKLSNYIKFKDLVKFDIVDYGGFGMILPKPGKEESIYQALKNAHPNLHVYKKEDFPEHFHFAKHERILPILLYGDSGYSVNGRFILYVNKGDHGFDNAHMDMKTIFRAFGPDFKKDHLTEPFDSIHIYPLMCKLLGVIPEPHNGSLAVTQNMLLDPFGQQSGKLLA</sequence>
<keyword evidence="1" id="KW-0732">Signal</keyword>
<dbReference type="OMA" id="HGMTTIK"/>
<dbReference type="InParanoid" id="A0A6I8MYU7"/>
<feature type="signal peptide" evidence="1">
    <location>
        <begin position="1"/>
        <end position="19"/>
    </location>
</feature>
<dbReference type="InterPro" id="IPR017850">
    <property type="entry name" value="Alkaline_phosphatase_core_sf"/>
</dbReference>
<evidence type="ECO:0000313" key="3">
    <source>
        <dbReference type="Proteomes" id="UP000002279"/>
    </source>
</evidence>
<keyword evidence="3" id="KW-1185">Reference proteome</keyword>
<evidence type="ECO:0000313" key="2">
    <source>
        <dbReference type="Ensembl" id="ENSOANP00000033933.1"/>
    </source>
</evidence>